<name>A0A0P9F5Y7_9ARCH</name>
<accession>A0A0P9F5Y7</accession>
<dbReference type="RefSeq" id="WP_054963837.1">
    <property type="nucleotide sequence ID" value="NZ_LJCQ01000054.1"/>
</dbReference>
<gene>
    <name evidence="1" type="ORF">SE19_00795</name>
</gene>
<dbReference type="GeneID" id="84221431"/>
<evidence type="ECO:0000313" key="1">
    <source>
        <dbReference type="EMBL" id="KPV47496.1"/>
    </source>
</evidence>
<sequence length="72" mass="7995">MVIDSTVEMAIANNALPHPVNVAIDDHDDPYYGIDNRYLINASSHKLSGTDRTYRFATLESVKNGERLTLSS</sequence>
<proteinExistence type="predicted"/>
<evidence type="ECO:0000313" key="2">
    <source>
        <dbReference type="Proteomes" id="UP000050515"/>
    </source>
</evidence>
<comment type="caution">
    <text evidence="1">The sequence shown here is derived from an EMBL/GenBank/DDBJ whole genome shotgun (WGS) entry which is preliminary data.</text>
</comment>
<dbReference type="PATRIC" id="fig|507754.4.peg.1449"/>
<protein>
    <submittedName>
        <fullName evidence="1">Uncharacterized protein</fullName>
    </submittedName>
</protein>
<organism evidence="1 2">
    <name type="scientific">Acidiplasma aeolicum</name>
    <dbReference type="NCBI Taxonomy" id="507754"/>
    <lineage>
        <taxon>Archaea</taxon>
        <taxon>Methanobacteriati</taxon>
        <taxon>Thermoplasmatota</taxon>
        <taxon>Thermoplasmata</taxon>
        <taxon>Thermoplasmatales</taxon>
        <taxon>Ferroplasmaceae</taxon>
        <taxon>Acidiplasma</taxon>
    </lineage>
</organism>
<dbReference type="EMBL" id="LJCQ01000054">
    <property type="protein sequence ID" value="KPV47496.1"/>
    <property type="molecule type" value="Genomic_DNA"/>
</dbReference>
<dbReference type="AlphaFoldDB" id="A0A0P9F5Y7"/>
<dbReference type="Proteomes" id="UP000050515">
    <property type="component" value="Unassembled WGS sequence"/>
</dbReference>
<reference evidence="1 2" key="1">
    <citation type="submission" date="2015-09" db="EMBL/GenBank/DDBJ databases">
        <title>Draft genome sequence of Acidiplasma aeolicum DSM 18409.</title>
        <authorList>
            <person name="Hemp J."/>
        </authorList>
    </citation>
    <scope>NUCLEOTIDE SEQUENCE [LARGE SCALE GENOMIC DNA]</scope>
    <source>
        <strain evidence="1 2">V</strain>
    </source>
</reference>